<organism evidence="1 2">
    <name type="scientific">Stenotrophomonas bentonitica</name>
    <dbReference type="NCBI Taxonomy" id="1450134"/>
    <lineage>
        <taxon>Bacteria</taxon>
        <taxon>Pseudomonadati</taxon>
        <taxon>Pseudomonadota</taxon>
        <taxon>Gammaproteobacteria</taxon>
        <taxon>Lysobacterales</taxon>
        <taxon>Lysobacteraceae</taxon>
        <taxon>Stenotrophomonas</taxon>
    </lineage>
</organism>
<name>A0ABU9JL81_9GAMM</name>
<comment type="caution">
    <text evidence="1">The sequence shown here is derived from an EMBL/GenBank/DDBJ whole genome shotgun (WGS) entry which is preliminary data.</text>
</comment>
<dbReference type="EMBL" id="JBBYHY010000004">
    <property type="protein sequence ID" value="MEL3953593.1"/>
    <property type="molecule type" value="Genomic_DNA"/>
</dbReference>
<proteinExistence type="predicted"/>
<keyword evidence="2" id="KW-1185">Reference proteome</keyword>
<evidence type="ECO:0000313" key="2">
    <source>
        <dbReference type="Proteomes" id="UP001455088"/>
    </source>
</evidence>
<evidence type="ECO:0000313" key="1">
    <source>
        <dbReference type="EMBL" id="MEL3953593.1"/>
    </source>
</evidence>
<sequence length="55" mass="5845">MKIANTRGAPFGGTLEAAVSVIALDCRMKALPALHDEFGCDPFSTVQSIHGLEEQ</sequence>
<dbReference type="RefSeq" id="WP_157266834.1">
    <property type="nucleotide sequence ID" value="NZ_JBBYHY010000004.1"/>
</dbReference>
<dbReference type="Proteomes" id="UP001455088">
    <property type="component" value="Unassembled WGS sequence"/>
</dbReference>
<gene>
    <name evidence="1" type="ORF">AAE039_08460</name>
</gene>
<accession>A0ABU9JL81</accession>
<protein>
    <submittedName>
        <fullName evidence="1">Uncharacterized protein</fullName>
    </submittedName>
</protein>
<reference evidence="1 2" key="1">
    <citation type="submission" date="2024-04" db="EMBL/GenBank/DDBJ databases">
        <title>Bacterial endophytes with biocontrol capabilities against important plant pathogens.</title>
        <authorList>
            <person name="Alayande K.A."/>
        </authorList>
    </citation>
    <scope>NUCLEOTIDE SEQUENCE [LARGE SCALE GENOMIC DNA]</scope>
    <source>
        <strain evidence="1 2">KV22</strain>
    </source>
</reference>